<dbReference type="AlphaFoldDB" id="A4GJ25"/>
<protein>
    <submittedName>
        <fullName evidence="1">Uncharacterized protein</fullName>
    </submittedName>
</protein>
<accession>A4GJ25</accession>
<dbReference type="EMBL" id="EF106972">
    <property type="protein sequence ID" value="ABK80618.1"/>
    <property type="molecule type" value="Genomic_DNA"/>
</dbReference>
<reference evidence="1" key="1">
    <citation type="journal article" date="2007" name="Environ. Microbiol.">
        <title>Quantitative distribution of presumptive archaeal and bacterial nitrifiers in Monterey Bay and the North Pacific Subtropical Gyre.</title>
        <authorList>
            <person name="Mincer T.J."/>
            <person name="Church M.J."/>
            <person name="Taylor L.T."/>
            <person name="Preston C."/>
            <person name="Karl D.M."/>
            <person name="Delong E.F."/>
        </authorList>
    </citation>
    <scope>NUCLEOTIDE SEQUENCE</scope>
</reference>
<proteinExistence type="predicted"/>
<evidence type="ECO:0000313" key="1">
    <source>
        <dbReference type="EMBL" id="ABK80618.1"/>
    </source>
</evidence>
<organism evidence="1">
    <name type="scientific">uncultured marine Nitrospinaceae bacterium</name>
    <dbReference type="NCBI Taxonomy" id="482920"/>
    <lineage>
        <taxon>Bacteria</taxon>
        <taxon>Pseudomonadati</taxon>
        <taxon>Nitrospinota/Tectimicrobiota group</taxon>
        <taxon>Nitrospinota</taxon>
        <taxon>Nitrospinia</taxon>
        <taxon>Nitrospinales</taxon>
        <taxon>Nitrospinaceae</taxon>
        <taxon>environmental samples</taxon>
    </lineage>
</organism>
<name>A4GJ25_9BACT</name>
<sequence>MLLRGFVSIIVGLHKLPENLHLKVFSGIDLEKAIKWRFYCLFLGK</sequence>